<dbReference type="AlphaFoldDB" id="A0A7C3KE56"/>
<comment type="caution">
    <text evidence="3">The sequence shown here is derived from an EMBL/GenBank/DDBJ whole genome shotgun (WGS) entry which is preliminary data.</text>
</comment>
<name>A0A7C3KE56_9CYAN</name>
<protein>
    <recommendedName>
        <fullName evidence="2">Surface-adhesin protein E-like domain-containing protein</fullName>
    </recommendedName>
</protein>
<evidence type="ECO:0000259" key="2">
    <source>
        <dbReference type="Pfam" id="PF16747"/>
    </source>
</evidence>
<feature type="transmembrane region" description="Helical" evidence="1">
    <location>
        <begin position="12"/>
        <end position="31"/>
    </location>
</feature>
<dbReference type="InterPro" id="IPR031939">
    <property type="entry name" value="Adhesin_E-like"/>
</dbReference>
<keyword evidence="1" id="KW-1133">Transmembrane helix</keyword>
<accession>A0A7C3KE56</accession>
<keyword evidence="1" id="KW-0812">Transmembrane</keyword>
<sequence>MQGLRDLRLRRLISTLGATTLFVGLLGGAGLSQDAWVRLLTDDDNEIWYVNPNSIQRNGPIRFFWVYRDASANRPILVERGRNAYGMTAYLSADCRSGAVRIRAAEFFDENSTLVTKLAPGDRGPAGNAFRGHPVAQAVARYVCDR</sequence>
<feature type="domain" description="Surface-adhesin protein E-like" evidence="2">
    <location>
        <begin position="36"/>
        <end position="113"/>
    </location>
</feature>
<evidence type="ECO:0000313" key="3">
    <source>
        <dbReference type="EMBL" id="HFM98486.1"/>
    </source>
</evidence>
<evidence type="ECO:0000256" key="1">
    <source>
        <dbReference type="SAM" id="Phobius"/>
    </source>
</evidence>
<keyword evidence="1" id="KW-0472">Membrane</keyword>
<gene>
    <name evidence="3" type="ORF">ENR64_12155</name>
</gene>
<dbReference type="Pfam" id="PF16747">
    <property type="entry name" value="Adhesin_E"/>
    <property type="match status" value="1"/>
</dbReference>
<dbReference type="EMBL" id="DSRU01000173">
    <property type="protein sequence ID" value="HFM98486.1"/>
    <property type="molecule type" value="Genomic_DNA"/>
</dbReference>
<proteinExistence type="predicted"/>
<reference evidence="3" key="1">
    <citation type="journal article" date="2020" name="mSystems">
        <title>Genome- and Community-Level Interaction Insights into Carbon Utilization and Element Cycling Functions of Hydrothermarchaeota in Hydrothermal Sediment.</title>
        <authorList>
            <person name="Zhou Z."/>
            <person name="Liu Y."/>
            <person name="Xu W."/>
            <person name="Pan J."/>
            <person name="Luo Z.H."/>
            <person name="Li M."/>
        </authorList>
    </citation>
    <scope>NUCLEOTIDE SEQUENCE [LARGE SCALE GENOMIC DNA]</scope>
    <source>
        <strain evidence="3">SpSt-418</strain>
    </source>
</reference>
<organism evidence="3">
    <name type="scientific">Oscillatoriales cyanobacterium SpSt-418</name>
    <dbReference type="NCBI Taxonomy" id="2282169"/>
    <lineage>
        <taxon>Bacteria</taxon>
        <taxon>Bacillati</taxon>
        <taxon>Cyanobacteriota</taxon>
        <taxon>Cyanophyceae</taxon>
        <taxon>Oscillatoriophycideae</taxon>
        <taxon>Oscillatoriales</taxon>
    </lineage>
</organism>